<evidence type="ECO:0000256" key="1">
    <source>
        <dbReference type="SAM" id="MobiDB-lite"/>
    </source>
</evidence>
<evidence type="ECO:0000313" key="3">
    <source>
        <dbReference type="Proteomes" id="UP000485058"/>
    </source>
</evidence>
<keyword evidence="3" id="KW-1185">Reference proteome</keyword>
<evidence type="ECO:0000313" key="2">
    <source>
        <dbReference type="EMBL" id="GFH20683.1"/>
    </source>
</evidence>
<comment type="caution">
    <text evidence="2">The sequence shown here is derived from an EMBL/GenBank/DDBJ whole genome shotgun (WGS) entry which is preliminary data.</text>
</comment>
<proteinExistence type="predicted"/>
<feature type="region of interest" description="Disordered" evidence="1">
    <location>
        <begin position="1"/>
        <end position="21"/>
    </location>
</feature>
<feature type="compositionally biased region" description="Polar residues" evidence="1">
    <location>
        <begin position="1"/>
        <end position="14"/>
    </location>
</feature>
<reference evidence="2 3" key="1">
    <citation type="submission" date="2020-02" db="EMBL/GenBank/DDBJ databases">
        <title>Draft genome sequence of Haematococcus lacustris strain NIES-144.</title>
        <authorList>
            <person name="Morimoto D."/>
            <person name="Nakagawa S."/>
            <person name="Yoshida T."/>
            <person name="Sawayama S."/>
        </authorList>
    </citation>
    <scope>NUCLEOTIDE SEQUENCE [LARGE SCALE GENOMIC DNA]</scope>
    <source>
        <strain evidence="2 3">NIES-144</strain>
    </source>
</reference>
<dbReference type="Gene3D" id="3.90.1800.10">
    <property type="entry name" value="RNA polymerase alpha subunit dimerisation domain"/>
    <property type="match status" value="1"/>
</dbReference>
<dbReference type="AlphaFoldDB" id="A0A699ZDK2"/>
<dbReference type="EMBL" id="BLLF01001679">
    <property type="protein sequence ID" value="GFH20683.1"/>
    <property type="molecule type" value="Genomic_DNA"/>
</dbReference>
<gene>
    <name evidence="2" type="ORF">HaLaN_17845</name>
</gene>
<accession>A0A699ZDK2</accession>
<dbReference type="SUPFAM" id="SSF64484">
    <property type="entry name" value="beta and beta-prime subunits of DNA dependent RNA-polymerase"/>
    <property type="match status" value="1"/>
</dbReference>
<dbReference type="Proteomes" id="UP000485058">
    <property type="component" value="Unassembled WGS sequence"/>
</dbReference>
<organism evidence="2 3">
    <name type="scientific">Haematococcus lacustris</name>
    <name type="common">Green alga</name>
    <name type="synonym">Haematococcus pluvialis</name>
    <dbReference type="NCBI Taxonomy" id="44745"/>
    <lineage>
        <taxon>Eukaryota</taxon>
        <taxon>Viridiplantae</taxon>
        <taxon>Chlorophyta</taxon>
        <taxon>core chlorophytes</taxon>
        <taxon>Chlorophyceae</taxon>
        <taxon>CS clade</taxon>
        <taxon>Chlamydomonadales</taxon>
        <taxon>Haematococcaceae</taxon>
        <taxon>Haematococcus</taxon>
    </lineage>
</organism>
<sequence length="57" mass="6260">MGSTGPINNLTKQPSEGRKLGGGIRSRYIERVAVPYVFKFLATELAAMDIKVHIEAQ</sequence>
<protein>
    <submittedName>
        <fullName evidence="2">RNA polymerase Rpb2, domain 7</fullName>
    </submittedName>
</protein>
<name>A0A699ZDK2_HAELA</name>